<keyword evidence="2" id="KW-0614">Plasmid</keyword>
<sequence>MRNLNAKTVREAAQGKWLEILSAIVPGISPSCKKVGKRSPCPVHGGVDGFRMLKKNGDGAFKGAGGCNTCGFKGDGFALLMWYRQSYNGRYVFADAVEEVGEYLNIKDRKDERNAAHNNQLEAAHIQKLREKQALDQKENDVRIRFILKKIWRETIALSEIQAEPARLYLSSRKILNWDTPGYAATLRFHPKLRSYNEDGLCEGEFPAIVALIRDAAGVPVTLHRIFLTTKGEKAPVESVKKMCPIPSDRSVTGGAIQLGIPGEILHVAEGIETAMAISMAIGAPVWPLVNTGLMETFVPPVGAKGIVIWEDKDVSGGGEKAAKALQARVWALGLKCARHTPPLTVPEGGKSVDWNDVLIQLGRFGFPQSKRHAA</sequence>
<feature type="domain" description="DNA primase/helicase Gp4 N-terminal Bacteriophage T7-like" evidence="1">
    <location>
        <begin position="36"/>
        <end position="77"/>
    </location>
</feature>
<protein>
    <submittedName>
        <fullName evidence="2">Bll0064 protein</fullName>
    </submittedName>
</protein>
<geneLocation type="plasmid" evidence="2">
    <name>pQBR55</name>
</geneLocation>
<dbReference type="SUPFAM" id="SSF57783">
    <property type="entry name" value="Zinc beta-ribbon"/>
    <property type="match status" value="1"/>
</dbReference>
<reference evidence="2" key="1">
    <citation type="submission" date="2014-12" db="EMBL/GenBank/DDBJ databases">
        <authorList>
            <person name="Hall J."/>
        </authorList>
    </citation>
    <scope>NUCLEOTIDE SEQUENCE [LARGE SCALE GENOMIC DNA]</scope>
    <source>
        <strain evidence="2">SBW25</strain>
        <plasmid evidence="2">pQBR55</plasmid>
    </source>
</reference>
<dbReference type="InterPro" id="IPR055570">
    <property type="entry name" value="DUF7146"/>
</dbReference>
<reference evidence="2" key="2">
    <citation type="submission" date="2015-06" db="EMBL/GenBank/DDBJ databases">
        <title>Environmentally co-occuring mercury resistance plasmids are genetically and phenotypically diverse and confer variable context-dependent fitness effects.</title>
        <authorList>
            <person name="Hall J.P.J."/>
            <person name="Harrison E."/>
            <person name="Lilley A.K."/>
            <person name="Paterson S."/>
            <person name="Spiers A.J."/>
            <person name="Brockhurst M.A."/>
        </authorList>
    </citation>
    <scope>NUCLEOTIDE SEQUENCE [LARGE SCALE GENOMIC DNA]</scope>
    <source>
        <strain evidence="2">SBW25</strain>
        <plasmid evidence="2">pQBR55</plasmid>
    </source>
</reference>
<dbReference type="GO" id="GO:0004386">
    <property type="term" value="F:helicase activity"/>
    <property type="evidence" value="ECO:0007669"/>
    <property type="project" value="InterPro"/>
</dbReference>
<gene>
    <name evidence="2" type="ORF">PQBR55_0138</name>
</gene>
<dbReference type="EMBL" id="LN713927">
    <property type="protein sequence ID" value="CEK42517.1"/>
    <property type="molecule type" value="Genomic_DNA"/>
</dbReference>
<name>A0A0G4E6E0_PSEFS</name>
<evidence type="ECO:0000313" key="2">
    <source>
        <dbReference type="EMBL" id="CEK42517.1"/>
    </source>
</evidence>
<dbReference type="Pfam" id="PF08273">
    <property type="entry name" value="Zn_Ribbon_Prim"/>
    <property type="match status" value="1"/>
</dbReference>
<dbReference type="SMART" id="SM00778">
    <property type="entry name" value="Prim_Zn_Ribbon"/>
    <property type="match status" value="1"/>
</dbReference>
<dbReference type="Pfam" id="PF23639">
    <property type="entry name" value="DUF7146"/>
    <property type="match status" value="1"/>
</dbReference>
<dbReference type="InterPro" id="IPR006171">
    <property type="entry name" value="TOPRIM_dom"/>
</dbReference>
<dbReference type="InterPro" id="IPR013237">
    <property type="entry name" value="Phage_T7_Gp4_N"/>
</dbReference>
<evidence type="ECO:0000259" key="1">
    <source>
        <dbReference type="SMART" id="SM00778"/>
    </source>
</evidence>
<organism evidence="2">
    <name type="scientific">Pseudomonas fluorescens (strain SBW25)</name>
    <dbReference type="NCBI Taxonomy" id="216595"/>
    <lineage>
        <taxon>Bacteria</taxon>
        <taxon>Pseudomonadati</taxon>
        <taxon>Pseudomonadota</taxon>
        <taxon>Gammaproteobacteria</taxon>
        <taxon>Pseudomonadales</taxon>
        <taxon>Pseudomonadaceae</taxon>
        <taxon>Pseudomonas</taxon>
    </lineage>
</organism>
<proteinExistence type="predicted"/>
<dbReference type="Pfam" id="PF13362">
    <property type="entry name" value="Toprim_3"/>
    <property type="match status" value="1"/>
</dbReference>
<accession>A0A0G4E6E0</accession>
<dbReference type="GO" id="GO:0008270">
    <property type="term" value="F:zinc ion binding"/>
    <property type="evidence" value="ECO:0007669"/>
    <property type="project" value="InterPro"/>
</dbReference>
<dbReference type="AlphaFoldDB" id="A0A0G4E6E0"/>